<keyword evidence="1" id="KW-0812">Transmembrane</keyword>
<evidence type="ECO:0000256" key="1">
    <source>
        <dbReference type="SAM" id="Phobius"/>
    </source>
</evidence>
<sequence length="40" mass="4292">MKHLLTNLNSNFQILAIGSILTSSTTSVSAIALYIKNELA</sequence>
<keyword evidence="1" id="KW-0472">Membrane</keyword>
<reference evidence="2" key="1">
    <citation type="journal article" date="2021" name="Proc. Natl. Acad. Sci. U.S.A.">
        <title>A Catalog of Tens of Thousands of Viruses from Human Metagenomes Reveals Hidden Associations with Chronic Diseases.</title>
        <authorList>
            <person name="Tisza M.J."/>
            <person name="Buck C.B."/>
        </authorList>
    </citation>
    <scope>NUCLEOTIDE SEQUENCE</scope>
    <source>
        <strain evidence="2">CttqT1</strain>
    </source>
</reference>
<evidence type="ECO:0000313" key="2">
    <source>
        <dbReference type="EMBL" id="DAF64920.1"/>
    </source>
</evidence>
<proteinExistence type="predicted"/>
<name>A0A8S5TP69_9CAUD</name>
<keyword evidence="1" id="KW-1133">Transmembrane helix</keyword>
<organism evidence="2">
    <name type="scientific">Siphoviridae sp. cttqT1</name>
    <dbReference type="NCBI Taxonomy" id="2827961"/>
    <lineage>
        <taxon>Viruses</taxon>
        <taxon>Duplodnaviria</taxon>
        <taxon>Heunggongvirae</taxon>
        <taxon>Uroviricota</taxon>
        <taxon>Caudoviricetes</taxon>
    </lineage>
</organism>
<accession>A0A8S5TP69</accession>
<dbReference type="EMBL" id="BK032869">
    <property type="protein sequence ID" value="DAF64920.1"/>
    <property type="molecule type" value="Genomic_DNA"/>
</dbReference>
<protein>
    <submittedName>
        <fullName evidence="2">Uncharacterized protein</fullName>
    </submittedName>
</protein>
<feature type="transmembrane region" description="Helical" evidence="1">
    <location>
        <begin position="12"/>
        <end position="35"/>
    </location>
</feature>